<sequence>MSLITEDSENYSKLIASLKEIVNLLKLKPQLLNLFSIDTSQLDGFTTINNDCSMFLLKFTTIPQITDSNGNPIPESEEPPLLSFGGLWSEDMALLEPSTKIITLQAVLPESEIQSDIADIQSTPPHVLSEFEPLLSCNGLSISRSTEDTTAFGSEPFTVLSSDPSNEKN</sequence>
<reference evidence="1" key="1">
    <citation type="submission" date="2021-03" db="EMBL/GenBank/DDBJ databases">
        <authorList>
            <person name="Palmer J.M."/>
        </authorList>
    </citation>
    <scope>NUCLEOTIDE SEQUENCE</scope>
    <source>
        <strain evidence="1">ARV_011</strain>
    </source>
</reference>
<gene>
    <name evidence="1" type="ORF">KQ657_004270</name>
</gene>
<dbReference type="Proteomes" id="UP000790833">
    <property type="component" value="Unassembled WGS sequence"/>
</dbReference>
<dbReference type="AlphaFoldDB" id="A0A9P8AJ83"/>
<protein>
    <submittedName>
        <fullName evidence="1">Uncharacterized protein</fullName>
    </submittedName>
</protein>
<evidence type="ECO:0000313" key="2">
    <source>
        <dbReference type="Proteomes" id="UP000790833"/>
    </source>
</evidence>
<name>A0A9P8AJ83_9ASCO</name>
<dbReference type="RefSeq" id="XP_043050141.1">
    <property type="nucleotide sequence ID" value="XM_043194944.1"/>
</dbReference>
<organism evidence="1 2">
    <name type="scientific">Scheffersomyces spartinae</name>
    <dbReference type="NCBI Taxonomy" id="45513"/>
    <lineage>
        <taxon>Eukaryota</taxon>
        <taxon>Fungi</taxon>
        <taxon>Dikarya</taxon>
        <taxon>Ascomycota</taxon>
        <taxon>Saccharomycotina</taxon>
        <taxon>Pichiomycetes</taxon>
        <taxon>Debaryomycetaceae</taxon>
        <taxon>Scheffersomyces</taxon>
    </lineage>
</organism>
<proteinExistence type="predicted"/>
<accession>A0A9P8AJ83</accession>
<comment type="caution">
    <text evidence="1">The sequence shown here is derived from an EMBL/GenBank/DDBJ whole genome shotgun (WGS) entry which is preliminary data.</text>
</comment>
<dbReference type="GeneID" id="66117644"/>
<keyword evidence="2" id="KW-1185">Reference proteome</keyword>
<evidence type="ECO:0000313" key="1">
    <source>
        <dbReference type="EMBL" id="KAG7194594.1"/>
    </source>
</evidence>
<dbReference type="EMBL" id="JAHMUF010000006">
    <property type="protein sequence ID" value="KAG7194594.1"/>
    <property type="molecule type" value="Genomic_DNA"/>
</dbReference>